<organism evidence="6 7">
    <name type="scientific">Candidatus Magasanikbacteria bacterium CG1_02_32_51</name>
    <dbReference type="NCBI Taxonomy" id="1805238"/>
    <lineage>
        <taxon>Bacteria</taxon>
        <taxon>Candidatus Magasanikiibacteriota</taxon>
    </lineage>
</organism>
<dbReference type="GO" id="GO:0005524">
    <property type="term" value="F:ATP binding"/>
    <property type="evidence" value="ECO:0007669"/>
    <property type="project" value="UniProtKB-KW"/>
</dbReference>
<protein>
    <submittedName>
        <fullName evidence="6">EF-P lysine aminoacylase GenX</fullName>
    </submittedName>
</protein>
<evidence type="ECO:0000256" key="2">
    <source>
        <dbReference type="ARBA" id="ARBA00022741"/>
    </source>
</evidence>
<evidence type="ECO:0000256" key="3">
    <source>
        <dbReference type="ARBA" id="ARBA00022840"/>
    </source>
</evidence>
<name>A0A1J4U6P8_9BACT</name>
<dbReference type="PANTHER" id="PTHR42918:SF6">
    <property type="entry name" value="ELONGATION FACTOR P--(R)-BETA-LYSINE LIGASE"/>
    <property type="match status" value="1"/>
</dbReference>
<dbReference type="NCBIfam" id="TIGR00462">
    <property type="entry name" value="genX"/>
    <property type="match status" value="1"/>
</dbReference>
<dbReference type="InterPro" id="IPR018149">
    <property type="entry name" value="Lys-tRNA-synth_II_C"/>
</dbReference>
<keyword evidence="2" id="KW-0547">Nucleotide-binding</keyword>
<feature type="domain" description="Aminoacyl-transfer RNA synthetases class-II family profile" evidence="5">
    <location>
        <begin position="13"/>
        <end position="316"/>
    </location>
</feature>
<dbReference type="GO" id="GO:0004824">
    <property type="term" value="F:lysine-tRNA ligase activity"/>
    <property type="evidence" value="ECO:0007669"/>
    <property type="project" value="InterPro"/>
</dbReference>
<evidence type="ECO:0000259" key="5">
    <source>
        <dbReference type="PROSITE" id="PS50862"/>
    </source>
</evidence>
<dbReference type="GO" id="GO:0000049">
    <property type="term" value="F:tRNA binding"/>
    <property type="evidence" value="ECO:0007669"/>
    <property type="project" value="TreeGrafter"/>
</dbReference>
<dbReference type="Proteomes" id="UP000181941">
    <property type="component" value="Unassembled WGS sequence"/>
</dbReference>
<evidence type="ECO:0000256" key="1">
    <source>
        <dbReference type="ARBA" id="ARBA00022598"/>
    </source>
</evidence>
<dbReference type="STRING" id="1805238.AUJ23_02795"/>
<feature type="coiled-coil region" evidence="4">
    <location>
        <begin position="241"/>
        <end position="271"/>
    </location>
</feature>
<dbReference type="InterPro" id="IPR004525">
    <property type="entry name" value="EpmA"/>
</dbReference>
<dbReference type="PROSITE" id="PS50862">
    <property type="entry name" value="AA_TRNA_LIGASE_II"/>
    <property type="match status" value="1"/>
</dbReference>
<proteinExistence type="predicted"/>
<dbReference type="InterPro" id="IPR004364">
    <property type="entry name" value="Aa-tRNA-synt_II"/>
</dbReference>
<dbReference type="Pfam" id="PF00152">
    <property type="entry name" value="tRNA-synt_2"/>
    <property type="match status" value="1"/>
</dbReference>
<dbReference type="GO" id="GO:0006430">
    <property type="term" value="P:lysyl-tRNA aminoacylation"/>
    <property type="evidence" value="ECO:0007669"/>
    <property type="project" value="InterPro"/>
</dbReference>
<keyword evidence="4" id="KW-0175">Coiled coil</keyword>
<dbReference type="Gene3D" id="3.30.930.10">
    <property type="entry name" value="Bira Bifunctional Protein, Domain 2"/>
    <property type="match status" value="1"/>
</dbReference>
<dbReference type="InterPro" id="IPR006195">
    <property type="entry name" value="aa-tRNA-synth_II"/>
</dbReference>
<comment type="caution">
    <text evidence="6">The sequence shown here is derived from an EMBL/GenBank/DDBJ whole genome shotgun (WGS) entry which is preliminary data.</text>
</comment>
<gene>
    <name evidence="6" type="ORF">AUJ23_02795</name>
</gene>
<evidence type="ECO:0000313" key="6">
    <source>
        <dbReference type="EMBL" id="OIO18955.1"/>
    </source>
</evidence>
<dbReference type="PRINTS" id="PR00982">
    <property type="entry name" value="TRNASYNTHLYS"/>
</dbReference>
<keyword evidence="1" id="KW-0436">Ligase</keyword>
<dbReference type="PANTHER" id="PTHR42918">
    <property type="entry name" value="LYSYL-TRNA SYNTHETASE"/>
    <property type="match status" value="1"/>
</dbReference>
<dbReference type="EMBL" id="MNVC01000031">
    <property type="protein sequence ID" value="OIO18955.1"/>
    <property type="molecule type" value="Genomic_DNA"/>
</dbReference>
<evidence type="ECO:0000313" key="7">
    <source>
        <dbReference type="Proteomes" id="UP000181941"/>
    </source>
</evidence>
<evidence type="ECO:0000256" key="4">
    <source>
        <dbReference type="SAM" id="Coils"/>
    </source>
</evidence>
<dbReference type="SUPFAM" id="SSF55681">
    <property type="entry name" value="Class II aaRS and biotin synthetases"/>
    <property type="match status" value="1"/>
</dbReference>
<keyword evidence="3" id="KW-0067">ATP-binding</keyword>
<reference evidence="6 7" key="1">
    <citation type="journal article" date="2016" name="Environ. Microbiol.">
        <title>Genomic resolution of a cold subsurface aquifer community provides metabolic insights for novel microbes adapted to high CO concentrations.</title>
        <authorList>
            <person name="Probst A.J."/>
            <person name="Castelle C.J."/>
            <person name="Singh A."/>
            <person name="Brown C.T."/>
            <person name="Anantharaman K."/>
            <person name="Sharon I."/>
            <person name="Hug L.A."/>
            <person name="Burstein D."/>
            <person name="Emerson J.B."/>
            <person name="Thomas B.C."/>
            <person name="Banfield J.F."/>
        </authorList>
    </citation>
    <scope>NUCLEOTIDE SEQUENCE [LARGE SCALE GENOMIC DNA]</scope>
    <source>
        <strain evidence="6">CG1_02_32_51</strain>
    </source>
</reference>
<dbReference type="AlphaFoldDB" id="A0A1J4U6P8"/>
<dbReference type="NCBIfam" id="NF006828">
    <property type="entry name" value="PRK09350.1"/>
    <property type="match status" value="1"/>
</dbReference>
<accession>A0A1J4U6P8</accession>
<dbReference type="InterPro" id="IPR045864">
    <property type="entry name" value="aa-tRNA-synth_II/BPL/LPL"/>
</dbReference>
<sequence length="322" mass="37916">MAKNKEILEKRFEIIKLVREFFWSQNFIEVETPLLIKYPGQEPNISAIETIFHNEQKQDFRGFLHTSPEYTMKKMLAAGFTNIFFLGKTFRDEESFGGTHNPEFTMLEFYRTNADMFDLMGDVESLFEFILKKINFPNFKFLRISMIELWQKTIAIDLDEYLTTEKMLELCKSKNYNVKDDESYEELFYRIFLNEIEPKLKDRGAVIVYNYPAQMASLSRLSEENPNYAQRFEVYIDGLELANAFSELTDKEEQLKRLQEEQKERERQGKKVYEIDMDFIEAVGQMPKSAGIALGVDRLVQILTSCQNIDNVLTLPLSKLFL</sequence>
<dbReference type="GO" id="GO:0005829">
    <property type="term" value="C:cytosol"/>
    <property type="evidence" value="ECO:0007669"/>
    <property type="project" value="TreeGrafter"/>
</dbReference>